<evidence type="ECO:0000313" key="2">
    <source>
        <dbReference type="EMBL" id="GJN04912.1"/>
    </source>
</evidence>
<feature type="repeat" description="ARM" evidence="1">
    <location>
        <begin position="88"/>
        <end position="135"/>
    </location>
</feature>
<gene>
    <name evidence="2" type="primary">ga22495</name>
    <name evidence="2" type="ORF">PR202_ga22495</name>
</gene>
<protein>
    <submittedName>
        <fullName evidence="2">Uncharacterized protein</fullName>
    </submittedName>
</protein>
<dbReference type="InterPro" id="IPR000225">
    <property type="entry name" value="Armadillo"/>
</dbReference>
<dbReference type="Gene3D" id="1.25.10.10">
    <property type="entry name" value="Leucine-rich Repeat Variant"/>
    <property type="match status" value="1"/>
</dbReference>
<keyword evidence="3" id="KW-1185">Reference proteome</keyword>
<accession>A0AAV5D434</accession>
<dbReference type="InterPro" id="IPR016024">
    <property type="entry name" value="ARM-type_fold"/>
</dbReference>
<dbReference type="PANTHER" id="PTHR46043:SF9">
    <property type="entry name" value="ARM REPEAT SUPERFAMILY PROTEIN"/>
    <property type="match status" value="1"/>
</dbReference>
<dbReference type="Pfam" id="PF00514">
    <property type="entry name" value="Arm"/>
    <property type="match status" value="1"/>
</dbReference>
<dbReference type="EMBL" id="BQKI01000011">
    <property type="protein sequence ID" value="GJN04912.1"/>
    <property type="molecule type" value="Genomic_DNA"/>
</dbReference>
<evidence type="ECO:0000256" key="1">
    <source>
        <dbReference type="PROSITE-ProRule" id="PRU00259"/>
    </source>
</evidence>
<dbReference type="Proteomes" id="UP001054889">
    <property type="component" value="Unassembled WGS sequence"/>
</dbReference>
<name>A0AAV5D434_ELECO</name>
<dbReference type="AlphaFoldDB" id="A0AAV5D434"/>
<dbReference type="PANTHER" id="PTHR46043">
    <property type="entry name" value="ARM REPEAT SUPERFAMILY PROTEIN"/>
    <property type="match status" value="1"/>
</dbReference>
<sequence>MMCHQKTGDYSSAAAITGWICRFADLRQLLAGIVRVMVCLLHCGDAVPASECLNSTGCDDSVSQLAAASTLKNISTAPLLQQKLQDHGIVRVMVALLHRGDAVPALKEHAAECLANLASGDNNDELRRAVVSEGGVPALVQLLDPSRNTNTANKHAIHCLLSLASTERCRKLMISHGAKDHLTKLSDMNVAGAAALLYRLERGTLAGLSSSSNQESFTASVLFD</sequence>
<dbReference type="SUPFAM" id="SSF48371">
    <property type="entry name" value="ARM repeat"/>
    <property type="match status" value="1"/>
</dbReference>
<dbReference type="SMART" id="SM00185">
    <property type="entry name" value="ARM"/>
    <property type="match status" value="2"/>
</dbReference>
<reference evidence="2" key="2">
    <citation type="submission" date="2021-12" db="EMBL/GenBank/DDBJ databases">
        <title>Resequencing data analysis of finger millet.</title>
        <authorList>
            <person name="Hatakeyama M."/>
            <person name="Aluri S."/>
            <person name="Balachadran M.T."/>
            <person name="Sivarajan S.R."/>
            <person name="Poveda L."/>
            <person name="Shimizu-Inatsugi R."/>
            <person name="Schlapbach R."/>
            <person name="Sreeman S.M."/>
            <person name="Shimizu K.K."/>
        </authorList>
    </citation>
    <scope>NUCLEOTIDE SEQUENCE</scope>
</reference>
<reference evidence="2" key="1">
    <citation type="journal article" date="2018" name="DNA Res.">
        <title>Multiple hybrid de novo genome assembly of finger millet, an orphan allotetraploid crop.</title>
        <authorList>
            <person name="Hatakeyama M."/>
            <person name="Aluri S."/>
            <person name="Balachadran M.T."/>
            <person name="Sivarajan S.R."/>
            <person name="Patrignani A."/>
            <person name="Gruter S."/>
            <person name="Poveda L."/>
            <person name="Shimizu-Inatsugi R."/>
            <person name="Baeten J."/>
            <person name="Francoijs K.J."/>
            <person name="Nataraja K.N."/>
            <person name="Reddy Y.A.N."/>
            <person name="Phadnis S."/>
            <person name="Ravikumar R.L."/>
            <person name="Schlapbach R."/>
            <person name="Sreeman S.M."/>
            <person name="Shimizu K.K."/>
        </authorList>
    </citation>
    <scope>NUCLEOTIDE SEQUENCE</scope>
</reference>
<dbReference type="PROSITE" id="PS50176">
    <property type="entry name" value="ARM_REPEAT"/>
    <property type="match status" value="2"/>
</dbReference>
<feature type="repeat" description="ARM" evidence="1">
    <location>
        <begin position="134"/>
        <end position="178"/>
    </location>
</feature>
<evidence type="ECO:0000313" key="3">
    <source>
        <dbReference type="Proteomes" id="UP001054889"/>
    </source>
</evidence>
<dbReference type="InterPro" id="IPR011989">
    <property type="entry name" value="ARM-like"/>
</dbReference>
<organism evidence="2 3">
    <name type="scientific">Eleusine coracana subsp. coracana</name>
    <dbReference type="NCBI Taxonomy" id="191504"/>
    <lineage>
        <taxon>Eukaryota</taxon>
        <taxon>Viridiplantae</taxon>
        <taxon>Streptophyta</taxon>
        <taxon>Embryophyta</taxon>
        <taxon>Tracheophyta</taxon>
        <taxon>Spermatophyta</taxon>
        <taxon>Magnoliopsida</taxon>
        <taxon>Liliopsida</taxon>
        <taxon>Poales</taxon>
        <taxon>Poaceae</taxon>
        <taxon>PACMAD clade</taxon>
        <taxon>Chloridoideae</taxon>
        <taxon>Cynodonteae</taxon>
        <taxon>Eleusininae</taxon>
        <taxon>Eleusine</taxon>
    </lineage>
</organism>
<proteinExistence type="predicted"/>
<comment type="caution">
    <text evidence="2">The sequence shown here is derived from an EMBL/GenBank/DDBJ whole genome shotgun (WGS) entry which is preliminary data.</text>
</comment>